<dbReference type="CDD" id="cd03784">
    <property type="entry name" value="GT1_Gtf-like"/>
    <property type="match status" value="1"/>
</dbReference>
<dbReference type="Proteomes" id="UP001265762">
    <property type="component" value="Segment"/>
</dbReference>
<reference evidence="7" key="1">
    <citation type="journal article" date="2022" name="Virus Res.">
        <title>Genome analysis of Psilogramma increta granulovirus and its intrapopulation diversity.</title>
        <authorList>
            <person name="Zhang H."/>
            <person name="Li L."/>
            <person name="Chen B."/>
            <person name="Zuo Y."/>
            <person name="Wu W."/>
            <person name="Yuan M."/>
            <person name="Yang K."/>
        </authorList>
    </citation>
    <scope>NUCLEOTIDE SEQUENCE</scope>
    <source>
        <strain evidence="7">GZ</strain>
    </source>
</reference>
<proteinExistence type="inferred from homology"/>
<dbReference type="Gene3D" id="3.40.50.2000">
    <property type="entry name" value="Glycogen Phosphorylase B"/>
    <property type="match status" value="1"/>
</dbReference>
<evidence type="ECO:0000256" key="3">
    <source>
        <dbReference type="ARBA" id="ARBA00022676"/>
    </source>
</evidence>
<evidence type="ECO:0000313" key="7">
    <source>
        <dbReference type="EMBL" id="UXX41930.1"/>
    </source>
</evidence>
<dbReference type="Pfam" id="PF00201">
    <property type="entry name" value="UDPGT"/>
    <property type="match status" value="1"/>
</dbReference>
<accession>A0A977XU79</accession>
<comment type="similarity">
    <text evidence="1 6">Belongs to the UDP-glycosyltransferase family.</text>
</comment>
<sequence>MVLCNFIILFALFFCDVQSANVLCVFPTPVISHQLVFGAYVDKLAAAGHNVTVITSVPRNLNNIIEINCASTVHRQFDILLNRSSVFKKKGLVADELSVTADNYTPLVDIIMSQFQNNNVTDFLTNNKNYFDVVVVEAYMELNLVYGYLYNAPVILFSSGYATNSNFRLMNNHITYNHFAYPNVWRSSFHQNPLDITITEQRLEKEWLILEYIQDNRLKRLFNDKSVPVIEKLKKSVQMMFINVPHIFDNNRPVGANVHYLGGLHLKKPQDIQDQQLISFFNRYNVVVYASFGSIVNMNFMTDDLVTSFVNVFNNVTYGVLWKNNIKRVKKNVGRNVIINDWFPQRDILNHPKVKVFISQCGVQSVDEAIDSIVPLICIPLVGDQFNHAHKIKNFGVGVTLNLLKLHEKQLRDTIVSVVTNDTYINNMYHLNRYIHNSNVITNPLNRAVIYTNKLLIQKKNKFFGNK</sequence>
<keyword evidence="5" id="KW-0732">Signal</keyword>
<dbReference type="PANTHER" id="PTHR48043:SF145">
    <property type="entry name" value="FI06409P-RELATED"/>
    <property type="match status" value="1"/>
</dbReference>
<dbReference type="FunFam" id="3.40.50.2000:FF:000021">
    <property type="entry name" value="UDP-glucuronosyltransferase"/>
    <property type="match status" value="1"/>
</dbReference>
<protein>
    <recommendedName>
        <fullName evidence="2">Ecdysteroid UDP-glucosyltransferase</fullName>
    </recommendedName>
</protein>
<dbReference type="InterPro" id="IPR035595">
    <property type="entry name" value="UDP_glycos_trans_CS"/>
</dbReference>
<evidence type="ECO:0000256" key="2">
    <source>
        <dbReference type="ARBA" id="ARBA00013904"/>
    </source>
</evidence>
<dbReference type="PANTHER" id="PTHR48043">
    <property type="entry name" value="EG:EG0003.4 PROTEIN-RELATED"/>
    <property type="match status" value="1"/>
</dbReference>
<keyword evidence="4 6" id="KW-0808">Transferase</keyword>
<evidence type="ECO:0000313" key="8">
    <source>
        <dbReference type="Proteomes" id="UP001265762"/>
    </source>
</evidence>
<evidence type="ECO:0000256" key="6">
    <source>
        <dbReference type="RuleBase" id="RU003718"/>
    </source>
</evidence>
<evidence type="ECO:0000256" key="5">
    <source>
        <dbReference type="ARBA" id="ARBA00022729"/>
    </source>
</evidence>
<organism evidence="7 8">
    <name type="scientific">Psilogramma increta granulovirus</name>
    <dbReference type="NCBI Taxonomy" id="2953508"/>
    <lineage>
        <taxon>Viruses</taxon>
        <taxon>Viruses incertae sedis</taxon>
        <taxon>Naldaviricetes</taxon>
        <taxon>Lefavirales</taxon>
        <taxon>Baculoviridae</taxon>
        <taxon>Betabaculovirus</taxon>
        <taxon>Betabaculovirus psincretae</taxon>
    </lineage>
</organism>
<keyword evidence="3 6" id="KW-0328">Glycosyltransferase</keyword>
<dbReference type="InterPro" id="IPR050271">
    <property type="entry name" value="UDP-glycosyltransferase"/>
</dbReference>
<dbReference type="InterPro" id="IPR002213">
    <property type="entry name" value="UDP_glucos_trans"/>
</dbReference>
<dbReference type="GO" id="GO:0008194">
    <property type="term" value="F:UDP-glycosyltransferase activity"/>
    <property type="evidence" value="ECO:0007669"/>
    <property type="project" value="InterPro"/>
</dbReference>
<dbReference type="SUPFAM" id="SSF53756">
    <property type="entry name" value="UDP-Glycosyltransferase/glycogen phosphorylase"/>
    <property type="match status" value="1"/>
</dbReference>
<dbReference type="EMBL" id="ON803509">
    <property type="protein sequence ID" value="UXX41930.1"/>
    <property type="molecule type" value="Genomic_DNA"/>
</dbReference>
<keyword evidence="8" id="KW-1185">Reference proteome</keyword>
<name>A0A977XU79_9BBAC</name>
<evidence type="ECO:0000256" key="4">
    <source>
        <dbReference type="ARBA" id="ARBA00022679"/>
    </source>
</evidence>
<evidence type="ECO:0000256" key="1">
    <source>
        <dbReference type="ARBA" id="ARBA00009995"/>
    </source>
</evidence>
<dbReference type="PROSITE" id="PS00375">
    <property type="entry name" value="UDPGT"/>
    <property type="match status" value="1"/>
</dbReference>